<evidence type="ECO:0000313" key="2">
    <source>
        <dbReference type="EMBL" id="MQY07228.1"/>
    </source>
</evidence>
<comment type="caution">
    <text evidence="2">The sequence shown here is derived from an EMBL/GenBank/DDBJ whole genome shotgun (WGS) entry which is preliminary data.</text>
</comment>
<dbReference type="AlphaFoldDB" id="A0A7K0C185"/>
<name>A0A7K0C185_9ACTN</name>
<keyword evidence="3" id="KW-1185">Reference proteome</keyword>
<evidence type="ECO:0000313" key="3">
    <source>
        <dbReference type="Proteomes" id="UP000487268"/>
    </source>
</evidence>
<dbReference type="InterPro" id="IPR010852">
    <property type="entry name" value="ABATE"/>
</dbReference>
<feature type="domain" description="Zinc finger CGNR" evidence="1">
    <location>
        <begin position="122"/>
        <end position="164"/>
    </location>
</feature>
<dbReference type="EMBL" id="WEGH01000003">
    <property type="protein sequence ID" value="MQY07228.1"/>
    <property type="molecule type" value="Genomic_DNA"/>
</dbReference>
<dbReference type="InterPro" id="IPR021005">
    <property type="entry name" value="Znf_CGNR"/>
</dbReference>
<evidence type="ECO:0000259" key="1">
    <source>
        <dbReference type="Pfam" id="PF11706"/>
    </source>
</evidence>
<dbReference type="OrthoDB" id="3211108at2"/>
<dbReference type="Gene3D" id="1.10.3300.10">
    <property type="entry name" value="Jann2411-like domain"/>
    <property type="match status" value="1"/>
</dbReference>
<gene>
    <name evidence="2" type="ORF">ACRB68_53280</name>
</gene>
<dbReference type="InterPro" id="IPR023286">
    <property type="entry name" value="ABATE_dom_sf"/>
</dbReference>
<proteinExistence type="predicted"/>
<reference evidence="2 3" key="1">
    <citation type="submission" date="2019-10" db="EMBL/GenBank/DDBJ databases">
        <title>Actinomadura rubteroloni sp. nov. and Actinomadura macrotermitis sp. nov., isolated from the gut of fungus growing-termite Macrotermes natalensis.</title>
        <authorList>
            <person name="Benndorf R."/>
            <person name="Martin K."/>
            <person name="Kuefner M."/>
            <person name="De Beer W."/>
            <person name="Kaster A.-K."/>
            <person name="Vollmers J."/>
            <person name="Poulsen M."/>
            <person name="Beemelmanns C."/>
        </authorList>
    </citation>
    <scope>NUCLEOTIDE SEQUENCE [LARGE SCALE GENOMIC DNA]</scope>
    <source>
        <strain evidence="2 3">RB68</strain>
    </source>
</reference>
<dbReference type="SUPFAM" id="SSF160904">
    <property type="entry name" value="Jann2411-like"/>
    <property type="match status" value="1"/>
</dbReference>
<accession>A0A7K0C185</accession>
<sequence>MAIRPLLGEPLPLDLVDTEWREHGQPVDGLAGPGAVEAWLAEHGLPPGDPGPLLQVRRAIRAALERRDFTAIGEVLAHGRIRLGLDAAGPVETVELDDPGLLPAWTVARAFADLVASAPPGRIRHCDGPGCVLWFLDTSRNGRRRWCSMAACGNRAKARAYYSRATS</sequence>
<dbReference type="Proteomes" id="UP000487268">
    <property type="component" value="Unassembled WGS sequence"/>
</dbReference>
<dbReference type="Pfam" id="PF07336">
    <property type="entry name" value="ABATE"/>
    <property type="match status" value="1"/>
</dbReference>
<dbReference type="RefSeq" id="WP_153536911.1">
    <property type="nucleotide sequence ID" value="NZ_WEGH01000003.1"/>
</dbReference>
<dbReference type="PANTHER" id="PTHR35525:SF3">
    <property type="entry name" value="BLL6575 PROTEIN"/>
    <property type="match status" value="1"/>
</dbReference>
<dbReference type="Pfam" id="PF11706">
    <property type="entry name" value="zf-CGNR"/>
    <property type="match status" value="1"/>
</dbReference>
<dbReference type="PANTHER" id="PTHR35525">
    <property type="entry name" value="BLL6575 PROTEIN"/>
    <property type="match status" value="1"/>
</dbReference>
<organism evidence="2 3">
    <name type="scientific">Actinomadura macrotermitis</name>
    <dbReference type="NCBI Taxonomy" id="2585200"/>
    <lineage>
        <taxon>Bacteria</taxon>
        <taxon>Bacillati</taxon>
        <taxon>Actinomycetota</taxon>
        <taxon>Actinomycetes</taxon>
        <taxon>Streptosporangiales</taxon>
        <taxon>Thermomonosporaceae</taxon>
        <taxon>Actinomadura</taxon>
    </lineage>
</organism>
<protein>
    <recommendedName>
        <fullName evidence="1">Zinc finger CGNR domain-containing protein</fullName>
    </recommendedName>
</protein>